<gene>
    <name evidence="4" type="ORF">A7979_02930</name>
</gene>
<protein>
    <submittedName>
        <fullName evidence="4">Universal stress protein</fullName>
    </submittedName>
</protein>
<dbReference type="Proteomes" id="UP000192359">
    <property type="component" value="Unassembled WGS sequence"/>
</dbReference>
<dbReference type="PANTHER" id="PTHR46268">
    <property type="entry name" value="STRESS RESPONSE PROTEIN NHAX"/>
    <property type="match status" value="1"/>
</dbReference>
<evidence type="ECO:0000256" key="1">
    <source>
        <dbReference type="ARBA" id="ARBA00008791"/>
    </source>
</evidence>
<name>A0A1Y1RP67_9MICC</name>
<dbReference type="InterPro" id="IPR006016">
    <property type="entry name" value="UspA"/>
</dbReference>
<dbReference type="InterPro" id="IPR014729">
    <property type="entry name" value="Rossmann-like_a/b/a_fold"/>
</dbReference>
<dbReference type="Gene3D" id="3.40.50.620">
    <property type="entry name" value="HUPs"/>
    <property type="match status" value="2"/>
</dbReference>
<dbReference type="PANTHER" id="PTHR46268:SF6">
    <property type="entry name" value="UNIVERSAL STRESS PROTEIN UP12"/>
    <property type="match status" value="1"/>
</dbReference>
<dbReference type="RefSeq" id="WP_083091859.1">
    <property type="nucleotide sequence ID" value="NZ_LXWF01000033.1"/>
</dbReference>
<dbReference type="EMBL" id="LXWF01000033">
    <property type="protein sequence ID" value="ORC17373.1"/>
    <property type="molecule type" value="Genomic_DNA"/>
</dbReference>
<feature type="domain" description="UspA" evidence="3">
    <location>
        <begin position="151"/>
        <end position="274"/>
    </location>
</feature>
<keyword evidence="5" id="KW-1185">Reference proteome</keyword>
<comment type="caution">
    <text evidence="4">The sequence shown here is derived from an EMBL/GenBank/DDBJ whole genome shotgun (WGS) entry which is preliminary data.</text>
</comment>
<sequence length="301" mass="31390">MRYVVGYSPTPRGRDALNLAVALARSLGAELDVVYVIKHQNPRLAAPRSNFGALLQQQAVGWLEEAQQWVPAELTARFHLRQSESTASGLMEFAEAISAGAIVVGGAKTGGWLFHSLGSVGNALLHRSSAPVILAPHSYSADTRITQIDCAVSAEIDSISLVEEAVATANRTGLPVRLVSLVEGADGVEAAADAQSAVQELLRQSSVKPVEAAQVSVAVGAGATVPEAVESVDWSAASVLMAGSSKLAARGELFLSSNTAKILTRLPVPLVVVPRDYSPGRRGSAQEPWTGSIPVVGQKEG</sequence>
<feature type="region of interest" description="Disordered" evidence="2">
    <location>
        <begin position="279"/>
        <end position="301"/>
    </location>
</feature>
<organism evidence="4 5">
    <name type="scientific">Rothia nasimurium</name>
    <dbReference type="NCBI Taxonomy" id="85336"/>
    <lineage>
        <taxon>Bacteria</taxon>
        <taxon>Bacillati</taxon>
        <taxon>Actinomycetota</taxon>
        <taxon>Actinomycetes</taxon>
        <taxon>Micrococcales</taxon>
        <taxon>Micrococcaceae</taxon>
        <taxon>Rothia</taxon>
    </lineage>
</organism>
<evidence type="ECO:0000313" key="4">
    <source>
        <dbReference type="EMBL" id="ORC17373.1"/>
    </source>
</evidence>
<evidence type="ECO:0000313" key="5">
    <source>
        <dbReference type="Proteomes" id="UP000192359"/>
    </source>
</evidence>
<feature type="domain" description="UspA" evidence="3">
    <location>
        <begin position="4"/>
        <end position="135"/>
    </location>
</feature>
<accession>A0A1Y1RP67</accession>
<dbReference type="AlphaFoldDB" id="A0A1Y1RP67"/>
<dbReference type="OrthoDB" id="5242641at2"/>
<proteinExistence type="inferred from homology"/>
<dbReference type="CDD" id="cd00293">
    <property type="entry name" value="USP-like"/>
    <property type="match status" value="1"/>
</dbReference>
<dbReference type="SUPFAM" id="SSF52402">
    <property type="entry name" value="Adenine nucleotide alpha hydrolases-like"/>
    <property type="match status" value="2"/>
</dbReference>
<evidence type="ECO:0000256" key="2">
    <source>
        <dbReference type="SAM" id="MobiDB-lite"/>
    </source>
</evidence>
<comment type="similarity">
    <text evidence="1">Belongs to the universal stress protein A family.</text>
</comment>
<dbReference type="Pfam" id="PF00582">
    <property type="entry name" value="Usp"/>
    <property type="match status" value="2"/>
</dbReference>
<reference evidence="4 5" key="1">
    <citation type="submission" date="2016-05" db="EMBL/GenBank/DDBJ databases">
        <title>Draft genome sequence of a porcine commensal Rothia nasimurium.</title>
        <authorList>
            <person name="Gaiser R.A."/>
            <person name="Van Baarlen P."/>
            <person name="Wells J.M."/>
        </authorList>
    </citation>
    <scope>NUCLEOTIDE SEQUENCE [LARGE SCALE GENOMIC DNA]</scope>
    <source>
        <strain evidence="4 5">PT-32</strain>
    </source>
</reference>
<evidence type="ECO:0000259" key="3">
    <source>
        <dbReference type="Pfam" id="PF00582"/>
    </source>
</evidence>